<dbReference type="Proteomes" id="UP000715441">
    <property type="component" value="Unassembled WGS sequence"/>
</dbReference>
<protein>
    <submittedName>
        <fullName evidence="2">Phosphoenolpyruvate-utilizing protein</fullName>
    </submittedName>
</protein>
<comment type="caution">
    <text evidence="2">The sequence shown here is derived from an EMBL/GenBank/DDBJ whole genome shotgun (WGS) entry which is preliminary data.</text>
</comment>
<accession>A0ABX1J5I1</accession>
<dbReference type="InterPro" id="IPR051549">
    <property type="entry name" value="PEP_Utilizing_Enz"/>
</dbReference>
<gene>
    <name evidence="2" type="ORF">HFP15_14975</name>
</gene>
<evidence type="ECO:0000313" key="3">
    <source>
        <dbReference type="Proteomes" id="UP000715441"/>
    </source>
</evidence>
<feature type="domain" description="PEP-utilising enzyme mobile" evidence="1">
    <location>
        <begin position="420"/>
        <end position="490"/>
    </location>
</feature>
<dbReference type="PANTHER" id="PTHR43615">
    <property type="entry name" value="PHOSPHOENOLPYRUVATE SYNTHASE-RELATED"/>
    <property type="match status" value="1"/>
</dbReference>
<dbReference type="Gene3D" id="3.50.30.10">
    <property type="entry name" value="Phosphohistidine domain"/>
    <property type="match status" value="1"/>
</dbReference>
<dbReference type="EMBL" id="JAAXLS010000008">
    <property type="protein sequence ID" value="NKQ54189.1"/>
    <property type="molecule type" value="Genomic_DNA"/>
</dbReference>
<dbReference type="SUPFAM" id="SSF52009">
    <property type="entry name" value="Phosphohistidine domain"/>
    <property type="match status" value="1"/>
</dbReference>
<dbReference type="InterPro" id="IPR008279">
    <property type="entry name" value="PEP-util_enz_mobile_dom"/>
</dbReference>
<sequence length="503" mass="54582">MTPLCASAWVPASELGLRAPFHAMGALSTARKAVPADPMERITNVFFGRMAVRVDFLCEIGDLIPGQSGEALARDFFGFVPPDFESRPSLRRLPAIAVRYPRTLLKIAKRLQHLRRTTDAWWRERTPQVANLSLDEARELLDEAMDRFAENLAAQAVISACAIQPVYEQLTNAAKAAGTDPAVLLRGQGSHEESAVLDDLWAVSRDKLDLETFLGRHGYHGPGEGELSTVVWRENPAPVLRLIEQYRELGENAAPEHGETQGAHESAAAERQLFGATRGLARLKARVLLRLARKYVPLRGVGKVSYLQALDVIRATARHIGGILTADGVLDEPDDAFYLTRDEFRGELDGDLRDLVARRRAVRARYQALEVPTAWTGRPTATPVVADGPPQNTLTGVGASSGTIEGRAVVVLDPSNADIDTGDILVAHTTDPAWVSLMFLAQALVVDIGGMLSHAAVVARELDIPCVMNTKNGTQVLRTGDRVRVDGTAGTVEILERAGGPTE</sequence>
<keyword evidence="3" id="KW-1185">Reference proteome</keyword>
<proteinExistence type="predicted"/>
<dbReference type="InterPro" id="IPR036637">
    <property type="entry name" value="Phosphohistidine_dom_sf"/>
</dbReference>
<reference evidence="2 3" key="1">
    <citation type="submission" date="2020-04" db="EMBL/GenBank/DDBJ databases">
        <title>Novel species.</title>
        <authorList>
            <person name="Teo W.F.A."/>
            <person name="Lipun K."/>
            <person name="Srisuk N."/>
            <person name="Duangmal K."/>
        </authorList>
    </citation>
    <scope>NUCLEOTIDE SEQUENCE [LARGE SCALE GENOMIC DNA]</scope>
    <source>
        <strain evidence="2 3">K13G38</strain>
    </source>
</reference>
<dbReference type="Pfam" id="PF00391">
    <property type="entry name" value="PEP-utilizers"/>
    <property type="match status" value="1"/>
</dbReference>
<dbReference type="PANTHER" id="PTHR43615:SF1">
    <property type="entry name" value="PPDK_N DOMAIN-CONTAINING PROTEIN"/>
    <property type="match status" value="1"/>
</dbReference>
<organism evidence="2 3">
    <name type="scientific">Amycolatopsis acididurans</name>
    <dbReference type="NCBI Taxonomy" id="2724524"/>
    <lineage>
        <taxon>Bacteria</taxon>
        <taxon>Bacillati</taxon>
        <taxon>Actinomycetota</taxon>
        <taxon>Actinomycetes</taxon>
        <taxon>Pseudonocardiales</taxon>
        <taxon>Pseudonocardiaceae</taxon>
        <taxon>Amycolatopsis</taxon>
    </lineage>
</organism>
<name>A0ABX1J5I1_9PSEU</name>
<evidence type="ECO:0000313" key="2">
    <source>
        <dbReference type="EMBL" id="NKQ54189.1"/>
    </source>
</evidence>
<evidence type="ECO:0000259" key="1">
    <source>
        <dbReference type="Pfam" id="PF00391"/>
    </source>
</evidence>